<evidence type="ECO:0000256" key="1">
    <source>
        <dbReference type="ARBA" id="ARBA00008196"/>
    </source>
</evidence>
<dbReference type="AlphaFoldDB" id="A0A336N2H9"/>
<organism evidence="6 7">
    <name type="scientific">Aggregatibacter aphrophilus</name>
    <name type="common">Haemophilus aphrophilus</name>
    <dbReference type="NCBI Taxonomy" id="732"/>
    <lineage>
        <taxon>Bacteria</taxon>
        <taxon>Pseudomonadati</taxon>
        <taxon>Pseudomonadota</taxon>
        <taxon>Gammaproteobacteria</taxon>
        <taxon>Pasteurellales</taxon>
        <taxon>Pasteurellaceae</taxon>
        <taxon>Aggregatibacter</taxon>
    </lineage>
</organism>
<dbReference type="STRING" id="732.ADJ80_10820"/>
<dbReference type="GO" id="GO:1990904">
    <property type="term" value="C:ribonucleoprotein complex"/>
    <property type="evidence" value="ECO:0007669"/>
    <property type="project" value="UniProtKB-KW"/>
</dbReference>
<evidence type="ECO:0000313" key="6">
    <source>
        <dbReference type="EMBL" id="SSY93672.1"/>
    </source>
</evidence>
<comment type="subunit">
    <text evidence="2 5">Part of the 50S ribosomal subunit.</text>
</comment>
<dbReference type="InterPro" id="IPR002150">
    <property type="entry name" value="Ribosomal_bL31"/>
</dbReference>
<dbReference type="InterPro" id="IPR042105">
    <property type="entry name" value="Ribosomal_bL31_sf"/>
</dbReference>
<dbReference type="InterPro" id="IPR034704">
    <property type="entry name" value="Ribosomal_bL28/bL31-like_sf"/>
</dbReference>
<dbReference type="OMA" id="MQQDKHP"/>
<evidence type="ECO:0000256" key="4">
    <source>
        <dbReference type="ARBA" id="ARBA00023274"/>
    </source>
</evidence>
<dbReference type="NCBIfam" id="NF002462">
    <property type="entry name" value="PRK01678.1"/>
    <property type="match status" value="1"/>
</dbReference>
<dbReference type="PRINTS" id="PR01249">
    <property type="entry name" value="RIBOSOMALL31"/>
</dbReference>
<keyword evidence="3 5" id="KW-0689">Ribosomal protein</keyword>
<dbReference type="EMBL" id="UFSP01000001">
    <property type="protein sequence ID" value="SSY93672.1"/>
    <property type="molecule type" value="Genomic_DNA"/>
</dbReference>
<dbReference type="RefSeq" id="WP_005701188.1">
    <property type="nucleotide sequence ID" value="NZ_CAUTUO010000011.1"/>
</dbReference>
<protein>
    <recommendedName>
        <fullName evidence="5">Large ribosomal subunit protein bL31B</fullName>
    </recommendedName>
</protein>
<dbReference type="Pfam" id="PF01197">
    <property type="entry name" value="Ribosomal_L31"/>
    <property type="match status" value="1"/>
</dbReference>
<sequence>MKKGIHPENYRTVLFYDSNAKQGFLIRSCARTTNTMKWEDGNEYPVFMCDTSSASHPFYTGKTRQIASEGRASEFASRYGKFGSLKLK</sequence>
<dbReference type="GeneID" id="49636519"/>
<accession>A0A336N2H9</accession>
<dbReference type="GO" id="GO:0003735">
    <property type="term" value="F:structural constituent of ribosome"/>
    <property type="evidence" value="ECO:0007669"/>
    <property type="project" value="InterPro"/>
</dbReference>
<evidence type="ECO:0000256" key="5">
    <source>
        <dbReference type="HAMAP-Rule" id="MF_00502"/>
    </source>
</evidence>
<proteinExistence type="inferred from homology"/>
<dbReference type="SUPFAM" id="SSF143800">
    <property type="entry name" value="L28p-like"/>
    <property type="match status" value="1"/>
</dbReference>
<reference evidence="6 7" key="1">
    <citation type="submission" date="2018-06" db="EMBL/GenBank/DDBJ databases">
        <authorList>
            <consortium name="Pathogen Informatics"/>
            <person name="Doyle S."/>
        </authorList>
    </citation>
    <scope>NUCLEOTIDE SEQUENCE [LARGE SCALE GENOMIC DNA]</scope>
    <source>
        <strain evidence="6 7">NCTC5908</strain>
    </source>
</reference>
<name>A0A336N2H9_AGGAP</name>
<comment type="similarity">
    <text evidence="1 5">Belongs to the bacterial ribosomal protein bL31 family. Type B subfamily.</text>
</comment>
<gene>
    <name evidence="5 6" type="primary">rpmE2</name>
    <name evidence="6" type="ORF">NCTC5908_00460</name>
</gene>
<dbReference type="PROSITE" id="PS01143">
    <property type="entry name" value="RIBOSOMAL_L31"/>
    <property type="match status" value="1"/>
</dbReference>
<dbReference type="InterPro" id="IPR027493">
    <property type="entry name" value="Ribosomal_bL31_B"/>
</dbReference>
<dbReference type="Gene3D" id="4.10.830.30">
    <property type="entry name" value="Ribosomal protein L31"/>
    <property type="match status" value="1"/>
</dbReference>
<evidence type="ECO:0000256" key="3">
    <source>
        <dbReference type="ARBA" id="ARBA00022980"/>
    </source>
</evidence>
<evidence type="ECO:0000256" key="2">
    <source>
        <dbReference type="ARBA" id="ARBA00011838"/>
    </source>
</evidence>
<keyword evidence="4 5" id="KW-0687">Ribonucleoprotein</keyword>
<dbReference type="HAMAP" id="MF_00502">
    <property type="entry name" value="Ribosomal_bL31_2"/>
    <property type="match status" value="1"/>
</dbReference>
<dbReference type="GO" id="GO:0006412">
    <property type="term" value="P:translation"/>
    <property type="evidence" value="ECO:0007669"/>
    <property type="project" value="UniProtKB-UniRule"/>
</dbReference>
<dbReference type="NCBIfam" id="TIGR00105">
    <property type="entry name" value="L31"/>
    <property type="match status" value="1"/>
</dbReference>
<evidence type="ECO:0000313" key="7">
    <source>
        <dbReference type="Proteomes" id="UP000253728"/>
    </source>
</evidence>
<dbReference type="GO" id="GO:0005840">
    <property type="term" value="C:ribosome"/>
    <property type="evidence" value="ECO:0007669"/>
    <property type="project" value="UniProtKB-KW"/>
</dbReference>
<dbReference type="Proteomes" id="UP000253728">
    <property type="component" value="Unassembled WGS sequence"/>
</dbReference>